<dbReference type="Gene3D" id="6.10.280.50">
    <property type="match status" value="1"/>
</dbReference>
<comment type="caution">
    <text evidence="2">The sequence shown here is derived from an EMBL/GenBank/DDBJ whole genome shotgun (WGS) entry which is preliminary data.</text>
</comment>
<reference evidence="2 3" key="1">
    <citation type="submission" date="2019-03" db="EMBL/GenBank/DDBJ databases">
        <title>Primorskyibacter sp. SS33 isolated from sediments.</title>
        <authorList>
            <person name="Xunke S."/>
        </authorList>
    </citation>
    <scope>NUCLEOTIDE SEQUENCE [LARGE SCALE GENOMIC DNA]</scope>
    <source>
        <strain evidence="2 3">SS33</strain>
    </source>
</reference>
<name>A0A4R5ZYQ0_9RHOB</name>
<dbReference type="InterPro" id="IPR038444">
    <property type="entry name" value="DUF465_sf"/>
</dbReference>
<sequence>MSVSSRVQELRRRHETLSREVENAQKKPGFDGLALVELKRRKLRLKEEINRLDS</sequence>
<organism evidence="2 3">
    <name type="scientific">Palleronia sediminis</name>
    <dbReference type="NCBI Taxonomy" id="2547833"/>
    <lineage>
        <taxon>Bacteria</taxon>
        <taxon>Pseudomonadati</taxon>
        <taxon>Pseudomonadota</taxon>
        <taxon>Alphaproteobacteria</taxon>
        <taxon>Rhodobacterales</taxon>
        <taxon>Roseobacteraceae</taxon>
        <taxon>Palleronia</taxon>
    </lineage>
</organism>
<feature type="compositionally biased region" description="Basic and acidic residues" evidence="1">
    <location>
        <begin position="8"/>
        <end position="23"/>
    </location>
</feature>
<dbReference type="RefSeq" id="WP_133397719.1">
    <property type="nucleotide sequence ID" value="NZ_SNAA01000017.1"/>
</dbReference>
<dbReference type="Pfam" id="PF04325">
    <property type="entry name" value="DUF465"/>
    <property type="match status" value="1"/>
</dbReference>
<dbReference type="AlphaFoldDB" id="A0A4R5ZYQ0"/>
<accession>A0A4R5ZYQ0</accession>
<evidence type="ECO:0000313" key="3">
    <source>
        <dbReference type="Proteomes" id="UP000295701"/>
    </source>
</evidence>
<dbReference type="Proteomes" id="UP000295701">
    <property type="component" value="Unassembled WGS sequence"/>
</dbReference>
<evidence type="ECO:0000256" key="1">
    <source>
        <dbReference type="SAM" id="MobiDB-lite"/>
    </source>
</evidence>
<feature type="region of interest" description="Disordered" evidence="1">
    <location>
        <begin position="1"/>
        <end position="23"/>
    </location>
</feature>
<keyword evidence="3" id="KW-1185">Reference proteome</keyword>
<dbReference type="OrthoDB" id="7362854at2"/>
<dbReference type="EMBL" id="SNAA01000017">
    <property type="protein sequence ID" value="TDL76351.1"/>
    <property type="molecule type" value="Genomic_DNA"/>
</dbReference>
<dbReference type="InterPro" id="IPR007420">
    <property type="entry name" value="DUF465"/>
</dbReference>
<gene>
    <name evidence="2" type="ORF">E2L08_14005</name>
</gene>
<protein>
    <submittedName>
        <fullName evidence="2">DUF465 domain-containing protein</fullName>
    </submittedName>
</protein>
<evidence type="ECO:0000313" key="2">
    <source>
        <dbReference type="EMBL" id="TDL76351.1"/>
    </source>
</evidence>
<proteinExistence type="predicted"/>